<dbReference type="PATRIC" id="fig|28128.5.peg.1673"/>
<reference evidence="4" key="1">
    <citation type="submission" date="2016-01" db="EMBL/GenBank/DDBJ databases">
        <authorList>
            <person name="Mitreva M."/>
            <person name="Pepin K.H."/>
            <person name="Mihindukulasuriya K.A."/>
            <person name="Fulton R."/>
            <person name="Fronick C."/>
            <person name="O'Laughlin M."/>
            <person name="Miner T."/>
            <person name="Herter B."/>
            <person name="Rosa B.A."/>
            <person name="Cordes M."/>
            <person name="Tomlinson C."/>
            <person name="Wollam A."/>
            <person name="Palsikar V.B."/>
            <person name="Mardis E.R."/>
            <person name="Wilson R.K."/>
        </authorList>
    </citation>
    <scope>NUCLEOTIDE SEQUENCE [LARGE SCALE GENOMIC DNA]</scope>
    <source>
        <strain evidence="4">MJR7716</strain>
    </source>
</reference>
<feature type="chain" id="PRO_5007458612" evidence="1">
    <location>
        <begin position="22"/>
        <end position="590"/>
    </location>
</feature>
<dbReference type="PANTHER" id="PTHR41775">
    <property type="entry name" value="SECRETED PROTEIN-RELATED"/>
    <property type="match status" value="1"/>
</dbReference>
<dbReference type="InterPro" id="IPR008757">
    <property type="entry name" value="Peptidase_M6-like_domain"/>
</dbReference>
<feature type="domain" description="Peptidase M6-like" evidence="2">
    <location>
        <begin position="134"/>
        <end position="378"/>
    </location>
</feature>
<dbReference type="Pfam" id="PF05547">
    <property type="entry name" value="Peptidase_M6"/>
    <property type="match status" value="1"/>
</dbReference>
<evidence type="ECO:0000313" key="4">
    <source>
        <dbReference type="Proteomes" id="UP000070533"/>
    </source>
</evidence>
<dbReference type="eggNOG" id="COG4412">
    <property type="taxonomic scope" value="Bacteria"/>
</dbReference>
<dbReference type="SUPFAM" id="SSF55486">
    <property type="entry name" value="Metalloproteases ('zincins'), catalytic domain"/>
    <property type="match status" value="1"/>
</dbReference>
<keyword evidence="1" id="KW-0732">Signal</keyword>
<dbReference type="PANTHER" id="PTHR41775:SF1">
    <property type="entry name" value="PEPTIDASE M6-LIKE DOMAIN-CONTAINING PROTEIN"/>
    <property type="match status" value="1"/>
</dbReference>
<dbReference type="RefSeq" id="WP_060940834.1">
    <property type="nucleotide sequence ID" value="NZ_KQ957260.1"/>
</dbReference>
<keyword evidence="3" id="KW-0482">Metalloprotease</keyword>
<evidence type="ECO:0000256" key="1">
    <source>
        <dbReference type="SAM" id="SignalP"/>
    </source>
</evidence>
<protein>
    <submittedName>
        <fullName evidence="3">M6 family metalloprotease domain protein</fullName>
    </submittedName>
</protein>
<organism evidence="3 4">
    <name type="scientific">Prevotella corporis</name>
    <dbReference type="NCBI Taxonomy" id="28128"/>
    <lineage>
        <taxon>Bacteria</taxon>
        <taxon>Pseudomonadati</taxon>
        <taxon>Bacteroidota</taxon>
        <taxon>Bacteroidia</taxon>
        <taxon>Bacteroidales</taxon>
        <taxon>Prevotellaceae</taxon>
        <taxon>Prevotella</taxon>
    </lineage>
</organism>
<sequence>MRRVILTLCLLLVTFVTRASKAITTPFEVLQPDGTTLTLQLYGDEHFSWITTLDGALVLETAKGYCIAQVSKAGELESTLQLAHNSNRRTRAEKRLINHQNKKLFFKTVNNKLKARRTLEIGSTNPPYFPHTGSPKVLTILVEFSDSTFYMSNPKKSFNQYLNKEGKLERYDTYEDRNYGSVRQYFKDMSGGKFTPSFDVVGPIKLSKPLSYYGSDSGNIKDVNIKEMIKEACKAVDDSVNFKDYDNNGDDIVDLVYIIFAGYSQSVGNQSIDIWPKSSWIGTGLTLDGVSIRRYGVSNELNYTRNLVNSSGDHIKAINGIGLFCHEFSHTMGLPDFYSYNQSAQIDNQAMEYWDLMDGGEYTDAGYTPTPYTPWEKEVMGWSSVKTLADDSVKVTLQANEATKVLSNDSREYLMLHNLPNSGWYQALYNKIGHGMLVYRINYEKDKVNMSDHVNDNPGKPGMTIVPADGLLVTSYNKKYTPKQYKAQHAGDPFPGTSNVDSLTSVTMNYGILKKPIYNIQEDTNGSISFNYLKKDVSSTNIGNAVTPSLKGKENDNKIYTTDGKFVGDRRKGLPRGVYIQNKKKFMKPF</sequence>
<evidence type="ECO:0000313" key="3">
    <source>
        <dbReference type="EMBL" id="KXA38454.1"/>
    </source>
</evidence>
<keyword evidence="3" id="KW-0645">Protease</keyword>
<evidence type="ECO:0000259" key="2">
    <source>
        <dbReference type="Pfam" id="PF05547"/>
    </source>
</evidence>
<dbReference type="OrthoDB" id="9813478at2"/>
<keyword evidence="3" id="KW-0378">Hydrolase</keyword>
<dbReference type="STRING" id="28128.HMPREF3226_01634"/>
<comment type="caution">
    <text evidence="3">The sequence shown here is derived from an EMBL/GenBank/DDBJ whole genome shotgun (WGS) entry which is preliminary data.</text>
</comment>
<gene>
    <name evidence="3" type="ORF">HMPREF3226_01634</name>
</gene>
<dbReference type="GO" id="GO:0008237">
    <property type="term" value="F:metallopeptidase activity"/>
    <property type="evidence" value="ECO:0007669"/>
    <property type="project" value="UniProtKB-KW"/>
</dbReference>
<dbReference type="NCBIfam" id="TIGR03296">
    <property type="entry name" value="M6dom_TIGR03296"/>
    <property type="match status" value="1"/>
</dbReference>
<proteinExistence type="predicted"/>
<accession>A0A133Q6G0</accession>
<dbReference type="AlphaFoldDB" id="A0A133Q6G0"/>
<dbReference type="Proteomes" id="UP000070533">
    <property type="component" value="Unassembled WGS sequence"/>
</dbReference>
<feature type="signal peptide" evidence="1">
    <location>
        <begin position="1"/>
        <end position="21"/>
    </location>
</feature>
<dbReference type="GO" id="GO:0006508">
    <property type="term" value="P:proteolysis"/>
    <property type="evidence" value="ECO:0007669"/>
    <property type="project" value="UniProtKB-KW"/>
</dbReference>
<dbReference type="EMBL" id="LRQG01000114">
    <property type="protein sequence ID" value="KXA38454.1"/>
    <property type="molecule type" value="Genomic_DNA"/>
</dbReference>
<name>A0A133Q6G0_9BACT</name>
<keyword evidence="4" id="KW-1185">Reference proteome</keyword>